<evidence type="ECO:0000313" key="1">
    <source>
        <dbReference type="EMBL" id="VTZ64682.1"/>
    </source>
</evidence>
<dbReference type="EMBL" id="CABFNB010000134">
    <property type="protein sequence ID" value="VTZ64682.1"/>
    <property type="molecule type" value="Genomic_DNA"/>
</dbReference>
<name>A0A508X4A5_9HYPH</name>
<dbReference type="Proteomes" id="UP000507954">
    <property type="component" value="Unassembled WGS sequence"/>
</dbReference>
<sequence length="90" mass="10502">MLPKRLWSFAPFPVAAHFLQPSILNPLAGVPTWAQRLNKRVHRKILLLASRAFAKAVRQFKIRQKRRPTAARLLHCLQVIPLRQRTRCTE</sequence>
<proteinExistence type="predicted"/>
<gene>
    <name evidence="1" type="ORF">EMEDMD4_650037</name>
</gene>
<reference evidence="1" key="1">
    <citation type="submission" date="2019-06" db="EMBL/GenBank/DDBJ databases">
        <authorList>
            <person name="Le Quere A."/>
            <person name="Colella S."/>
        </authorList>
    </citation>
    <scope>NUCLEOTIDE SEQUENCE</scope>
    <source>
        <strain evidence="1">EmedicaeMD41</strain>
    </source>
</reference>
<organism evidence="1">
    <name type="scientific">Sinorhizobium medicae</name>
    <dbReference type="NCBI Taxonomy" id="110321"/>
    <lineage>
        <taxon>Bacteria</taxon>
        <taxon>Pseudomonadati</taxon>
        <taxon>Pseudomonadota</taxon>
        <taxon>Alphaproteobacteria</taxon>
        <taxon>Hyphomicrobiales</taxon>
        <taxon>Rhizobiaceae</taxon>
        <taxon>Sinorhizobium/Ensifer group</taxon>
        <taxon>Sinorhizobium</taxon>
    </lineage>
</organism>
<accession>A0A508X4A5</accession>
<protein>
    <submittedName>
        <fullName evidence="1">Uncharacterized protein</fullName>
    </submittedName>
</protein>
<dbReference type="AlphaFoldDB" id="A0A508X4A5"/>